<name>A0A3B1CKG2_9ZZZZ</name>
<evidence type="ECO:0000313" key="6">
    <source>
        <dbReference type="EMBL" id="VAX23150.1"/>
    </source>
</evidence>
<dbReference type="InterPro" id="IPR000709">
    <property type="entry name" value="Leu_Ile_Val-bd"/>
</dbReference>
<dbReference type="PRINTS" id="PR00337">
    <property type="entry name" value="LEUILEVALBP"/>
</dbReference>
<dbReference type="Pfam" id="PF13458">
    <property type="entry name" value="Peripla_BP_6"/>
    <property type="match status" value="1"/>
</dbReference>
<dbReference type="AlphaFoldDB" id="A0A3B1CKG2"/>
<proteinExistence type="predicted"/>
<protein>
    <submittedName>
        <fullName evidence="6">ABC transporter, substrate-binding protein (Cluster 4, leucine/isoleucine/valine/benzoate)</fullName>
    </submittedName>
</protein>
<dbReference type="GO" id="GO:0006865">
    <property type="term" value="P:amino acid transport"/>
    <property type="evidence" value="ECO:0007669"/>
    <property type="project" value="UniProtKB-KW"/>
</dbReference>
<keyword evidence="1" id="KW-0813">Transport</keyword>
<dbReference type="InterPro" id="IPR028082">
    <property type="entry name" value="Peripla_BP_I"/>
</dbReference>
<evidence type="ECO:0000259" key="5">
    <source>
        <dbReference type="Pfam" id="PF13458"/>
    </source>
</evidence>
<dbReference type="InterPro" id="IPR028081">
    <property type="entry name" value="Leu-bd"/>
</dbReference>
<feature type="coiled-coil region" evidence="4">
    <location>
        <begin position="157"/>
        <end position="184"/>
    </location>
</feature>
<dbReference type="Gene3D" id="3.40.50.2300">
    <property type="match status" value="3"/>
</dbReference>
<evidence type="ECO:0000256" key="4">
    <source>
        <dbReference type="SAM" id="Coils"/>
    </source>
</evidence>
<sequence>MKKPILFPVLTSFLFGLVVFTSISVTAAEPIKVGIVLPITGKHAKFGEIEKLSFELALEEINAKGGIHGRPLKFIIEDTTGKPDVGRSAAEKLITQDKVVMLGGGYSSSVTAAIAGVSINRGFPFLVNTGSADVITQPTSHTPGGRQAARLKKSLAKQTDKAKIAKINKKIEKLNKRAEKEVQAILPRFSIFRLNPPVSEYANGLEGFLANVAKPETAVILNENSLFGTRGAASFAKICKKLGIKVLLKESYDTGAMDFKPLLSKVKNLNPDLVYMVSYVLDASLLMNQSMELRMNPKLFVGGGAGFTLPAFQKNASKASEKVISATLWHQTLPFPGAIEYFNKFRVRYKRDTDYHGAEAYAAAYVIADVLKRAKSHSAANIKKALKETDMMTAFGPVKFTSYDKKIQQNKLGTYVVQWINGKLEIIWPQKLARTKYIYPVDWVKERQ</sequence>
<feature type="domain" description="Leucine-binding protein" evidence="5">
    <location>
        <begin position="30"/>
        <end position="422"/>
    </location>
</feature>
<keyword evidence="2" id="KW-0732">Signal</keyword>
<organism evidence="6">
    <name type="scientific">hydrothermal vent metagenome</name>
    <dbReference type="NCBI Taxonomy" id="652676"/>
    <lineage>
        <taxon>unclassified sequences</taxon>
        <taxon>metagenomes</taxon>
        <taxon>ecological metagenomes</taxon>
    </lineage>
</organism>
<dbReference type="SUPFAM" id="SSF53822">
    <property type="entry name" value="Periplasmic binding protein-like I"/>
    <property type="match status" value="1"/>
</dbReference>
<keyword evidence="4" id="KW-0175">Coiled coil</keyword>
<reference evidence="6" key="1">
    <citation type="submission" date="2018-06" db="EMBL/GenBank/DDBJ databases">
        <authorList>
            <person name="Zhirakovskaya E."/>
        </authorList>
    </citation>
    <scope>NUCLEOTIDE SEQUENCE</scope>
</reference>
<gene>
    <name evidence="6" type="ORF">MNBD_NITROSPINAE04-648</name>
</gene>
<evidence type="ECO:0000256" key="2">
    <source>
        <dbReference type="ARBA" id="ARBA00022729"/>
    </source>
</evidence>
<dbReference type="PANTHER" id="PTHR30483:SF37">
    <property type="entry name" value="ABC TRANSPORTER SUBSTRATE-BINDING PROTEIN"/>
    <property type="match status" value="1"/>
</dbReference>
<accession>A0A3B1CKG2</accession>
<evidence type="ECO:0000256" key="1">
    <source>
        <dbReference type="ARBA" id="ARBA00022448"/>
    </source>
</evidence>
<dbReference type="PANTHER" id="PTHR30483">
    <property type="entry name" value="LEUCINE-SPECIFIC-BINDING PROTEIN"/>
    <property type="match status" value="1"/>
</dbReference>
<dbReference type="InterPro" id="IPR051010">
    <property type="entry name" value="BCAA_transport"/>
</dbReference>
<evidence type="ECO:0000256" key="3">
    <source>
        <dbReference type="ARBA" id="ARBA00022970"/>
    </source>
</evidence>
<dbReference type="EMBL" id="UOGA01000239">
    <property type="protein sequence ID" value="VAX23150.1"/>
    <property type="molecule type" value="Genomic_DNA"/>
</dbReference>
<keyword evidence="3" id="KW-0029">Amino-acid transport</keyword>